<dbReference type="Proteomes" id="UP000251634">
    <property type="component" value="Unassembled WGS sequence"/>
</dbReference>
<dbReference type="GO" id="GO:0016020">
    <property type="term" value="C:membrane"/>
    <property type="evidence" value="ECO:0007669"/>
    <property type="project" value="GOC"/>
</dbReference>
<evidence type="ECO:0000313" key="3">
    <source>
        <dbReference type="Proteomes" id="UP000251634"/>
    </source>
</evidence>
<accession>A0A329TU31</accession>
<keyword evidence="1 2" id="KW-0808">Transferase</keyword>
<comment type="caution">
    <text evidence="2">The sequence shown here is derived from an EMBL/GenBank/DDBJ whole genome shotgun (WGS) entry which is preliminary data.</text>
</comment>
<reference evidence="2 3" key="1">
    <citation type="submission" date="2018-02" db="EMBL/GenBank/DDBJ databases">
        <title>Complete genome sequencing of Faecalibacterium prausnitzii strains isolated from the human gut.</title>
        <authorList>
            <person name="Fitzgerald B.C."/>
            <person name="Shkoporov A.N."/>
            <person name="Ross P.R."/>
            <person name="Hill C."/>
        </authorList>
    </citation>
    <scope>NUCLEOTIDE SEQUENCE [LARGE SCALE GENOMIC DNA]</scope>
    <source>
        <strain evidence="2 3">APC942/8-14-2</strain>
    </source>
</reference>
<sequence length="237" mass="27871">MIPKKIHYCWFGGNPLPEDVKRYIESWKKYCPDYDLIRWDESNYDVHKNAYVELAYQNKKWAFLTDYARLDIIYEHGGIYLDADVELIHSLDDLLQNSCYMGMEQVGTVATGLGFGAEPKHPFLRENMRPYEEQNFVQEDGTFKPPICVRVTTKLLKDQGLRGENIIQKIQDVTVYPTDYFCPLKMGTNKLTITENTYSIHHYAASWYTGNALVRKIKYYLIPVKIFVKRSILRREE</sequence>
<dbReference type="RefSeq" id="WP_112114674.1">
    <property type="nucleotide sequence ID" value="NZ_PRKZ01000001.1"/>
</dbReference>
<dbReference type="InterPro" id="IPR051706">
    <property type="entry name" value="Glycosyltransferase_domain"/>
</dbReference>
<name>A0A329TU31_9FIRM</name>
<dbReference type="EMBL" id="PRKZ01000001">
    <property type="protein sequence ID" value="RAW52068.1"/>
    <property type="molecule type" value="Genomic_DNA"/>
</dbReference>
<dbReference type="Pfam" id="PF04488">
    <property type="entry name" value="Gly_transf_sug"/>
    <property type="match status" value="1"/>
</dbReference>
<organism evidence="2 3">
    <name type="scientific">Faecalibacterium prausnitzii</name>
    <dbReference type="NCBI Taxonomy" id="853"/>
    <lineage>
        <taxon>Bacteria</taxon>
        <taxon>Bacillati</taxon>
        <taxon>Bacillota</taxon>
        <taxon>Clostridia</taxon>
        <taxon>Eubacteriales</taxon>
        <taxon>Oscillospiraceae</taxon>
        <taxon>Faecalibacterium</taxon>
    </lineage>
</organism>
<dbReference type="InterPro" id="IPR007577">
    <property type="entry name" value="GlycoTrfase_DXD_sugar-bd_CS"/>
</dbReference>
<gene>
    <name evidence="2" type="ORF">C4N25_01235</name>
</gene>
<dbReference type="PANTHER" id="PTHR32385">
    <property type="entry name" value="MANNOSYL PHOSPHORYLINOSITOL CERAMIDE SYNTHASE"/>
    <property type="match status" value="1"/>
</dbReference>
<evidence type="ECO:0000313" key="2">
    <source>
        <dbReference type="EMBL" id="RAW52068.1"/>
    </source>
</evidence>
<dbReference type="GO" id="GO:0000030">
    <property type="term" value="F:mannosyltransferase activity"/>
    <property type="evidence" value="ECO:0007669"/>
    <property type="project" value="TreeGrafter"/>
</dbReference>
<dbReference type="SUPFAM" id="SSF53448">
    <property type="entry name" value="Nucleotide-diphospho-sugar transferases"/>
    <property type="match status" value="1"/>
</dbReference>
<dbReference type="AlphaFoldDB" id="A0A329TU31"/>
<dbReference type="Gene3D" id="3.90.550.20">
    <property type="match status" value="1"/>
</dbReference>
<dbReference type="GO" id="GO:0051999">
    <property type="term" value="P:mannosyl-inositol phosphorylceramide biosynthetic process"/>
    <property type="evidence" value="ECO:0007669"/>
    <property type="project" value="TreeGrafter"/>
</dbReference>
<dbReference type="PANTHER" id="PTHR32385:SF15">
    <property type="entry name" value="INOSITOL PHOSPHOCERAMIDE MANNOSYLTRANSFERASE 1"/>
    <property type="match status" value="1"/>
</dbReference>
<dbReference type="InterPro" id="IPR029044">
    <property type="entry name" value="Nucleotide-diphossugar_trans"/>
</dbReference>
<evidence type="ECO:0000256" key="1">
    <source>
        <dbReference type="ARBA" id="ARBA00022679"/>
    </source>
</evidence>
<proteinExistence type="predicted"/>
<protein>
    <submittedName>
        <fullName evidence="2">Glycosyl transferase</fullName>
    </submittedName>
</protein>